<keyword evidence="7 9" id="KW-0539">Nucleus</keyword>
<dbReference type="InterPro" id="IPR034098">
    <property type="entry name" value="Sm_G"/>
</dbReference>
<dbReference type="InterPro" id="IPR047575">
    <property type="entry name" value="Sm"/>
</dbReference>
<dbReference type="SMART" id="SM00651">
    <property type="entry name" value="Sm"/>
    <property type="match status" value="1"/>
</dbReference>
<keyword evidence="6 9" id="KW-0508">mRNA splicing</keyword>
<dbReference type="PANTHER" id="PTHR10553:SF2">
    <property type="entry name" value="SMALL NUCLEAR RIBONUCLEOPROTEIN G"/>
    <property type="match status" value="1"/>
</dbReference>
<accession>A0A7R9CHF5</accession>
<comment type="function">
    <text evidence="9">Plays a role in pre-mRNA splicing.</text>
</comment>
<comment type="subcellular location">
    <subcellularLocation>
        <location evidence="1 9">Nucleus</location>
    </subcellularLocation>
</comment>
<gene>
    <name evidence="11" type="ORF">TCEB3V08_LOCUS3736</name>
</gene>
<keyword evidence="4 9" id="KW-0747">Spliceosome</keyword>
<proteinExistence type="inferred from homology"/>
<dbReference type="AlphaFoldDB" id="A0A7R9CHF5"/>
<dbReference type="GO" id="GO:0003723">
    <property type="term" value="F:RNA binding"/>
    <property type="evidence" value="ECO:0007669"/>
    <property type="project" value="UniProtKB-UniRule"/>
</dbReference>
<evidence type="ECO:0000313" key="11">
    <source>
        <dbReference type="EMBL" id="CAD7396678.1"/>
    </source>
</evidence>
<dbReference type="InterPro" id="IPR010920">
    <property type="entry name" value="LSM_dom_sf"/>
</dbReference>
<dbReference type="SUPFAM" id="SSF50182">
    <property type="entry name" value="Sm-like ribonucleoproteins"/>
    <property type="match status" value="1"/>
</dbReference>
<dbReference type="Pfam" id="PF01423">
    <property type="entry name" value="LSM"/>
    <property type="match status" value="1"/>
</dbReference>
<keyword evidence="8 9" id="KW-0687">Ribonucleoprotein</keyword>
<evidence type="ECO:0000256" key="2">
    <source>
        <dbReference type="ARBA" id="ARBA00006850"/>
    </source>
</evidence>
<dbReference type="GO" id="GO:0005686">
    <property type="term" value="C:U2 snRNP"/>
    <property type="evidence" value="ECO:0007669"/>
    <property type="project" value="TreeGrafter"/>
</dbReference>
<evidence type="ECO:0000256" key="4">
    <source>
        <dbReference type="ARBA" id="ARBA00022728"/>
    </source>
</evidence>
<reference evidence="11" key="1">
    <citation type="submission" date="2020-11" db="EMBL/GenBank/DDBJ databases">
        <authorList>
            <person name="Tran Van P."/>
        </authorList>
    </citation>
    <scope>NUCLEOTIDE SEQUENCE</scope>
</reference>
<comment type="similarity">
    <text evidence="2 9">Belongs to the snRNP Sm proteins family.</text>
</comment>
<name>A0A7R9CHF5_TIMCR</name>
<dbReference type="GO" id="GO:0005685">
    <property type="term" value="C:U1 snRNP"/>
    <property type="evidence" value="ECO:0007669"/>
    <property type="project" value="TreeGrafter"/>
</dbReference>
<keyword evidence="5 9" id="KW-0694">RNA-binding</keyword>
<dbReference type="InterPro" id="IPR001163">
    <property type="entry name" value="Sm_dom_euk/arc"/>
</dbReference>
<evidence type="ECO:0000256" key="6">
    <source>
        <dbReference type="ARBA" id="ARBA00023187"/>
    </source>
</evidence>
<evidence type="ECO:0000256" key="9">
    <source>
        <dbReference type="RuleBase" id="RU365052"/>
    </source>
</evidence>
<dbReference type="EMBL" id="OC317414">
    <property type="protein sequence ID" value="CAD7396678.1"/>
    <property type="molecule type" value="Genomic_DNA"/>
</dbReference>
<evidence type="ECO:0000256" key="7">
    <source>
        <dbReference type="ARBA" id="ARBA00023242"/>
    </source>
</evidence>
<dbReference type="GO" id="GO:0097526">
    <property type="term" value="C:spliceosomal tri-snRNP complex"/>
    <property type="evidence" value="ECO:0007669"/>
    <property type="project" value="TreeGrafter"/>
</dbReference>
<dbReference type="CDD" id="cd01719">
    <property type="entry name" value="Sm_G"/>
    <property type="match status" value="1"/>
</dbReference>
<dbReference type="FunFam" id="2.30.30.100:FF:000017">
    <property type="entry name" value="Small nuclear ribonucleoprotein G"/>
    <property type="match status" value="1"/>
</dbReference>
<dbReference type="GO" id="GO:0005682">
    <property type="term" value="C:U5 snRNP"/>
    <property type="evidence" value="ECO:0007669"/>
    <property type="project" value="TreeGrafter"/>
</dbReference>
<keyword evidence="3 9" id="KW-0507">mRNA processing</keyword>
<evidence type="ECO:0000256" key="8">
    <source>
        <dbReference type="ARBA" id="ARBA00023274"/>
    </source>
</evidence>
<dbReference type="GO" id="GO:0071011">
    <property type="term" value="C:precatalytic spliceosome"/>
    <property type="evidence" value="ECO:0007669"/>
    <property type="project" value="TreeGrafter"/>
</dbReference>
<dbReference type="GO" id="GO:0071013">
    <property type="term" value="C:catalytic step 2 spliceosome"/>
    <property type="evidence" value="ECO:0007669"/>
    <property type="project" value="TreeGrafter"/>
</dbReference>
<dbReference type="PROSITE" id="PS52002">
    <property type="entry name" value="SM"/>
    <property type="match status" value="1"/>
</dbReference>
<sequence length="132" mass="14724">MATPCDYSLAKPTVTWLKAFMDKKLSLKLNGGRHVVGILRGFDPFMNLVVDETIENCKDGTQNNVGMVVIRGNSIIMLEALDRAHRAAINHDKGCSTVAKSFRRCGCNEMDWMELGIILMLNASTNFKFLMP</sequence>
<dbReference type="GO" id="GO:0034719">
    <property type="term" value="C:SMN-Sm protein complex"/>
    <property type="evidence" value="ECO:0007669"/>
    <property type="project" value="TreeGrafter"/>
</dbReference>
<organism evidence="11">
    <name type="scientific">Timema cristinae</name>
    <name type="common">Walking stick</name>
    <dbReference type="NCBI Taxonomy" id="61476"/>
    <lineage>
        <taxon>Eukaryota</taxon>
        <taxon>Metazoa</taxon>
        <taxon>Ecdysozoa</taxon>
        <taxon>Arthropoda</taxon>
        <taxon>Hexapoda</taxon>
        <taxon>Insecta</taxon>
        <taxon>Pterygota</taxon>
        <taxon>Neoptera</taxon>
        <taxon>Polyneoptera</taxon>
        <taxon>Phasmatodea</taxon>
        <taxon>Timematodea</taxon>
        <taxon>Timematoidea</taxon>
        <taxon>Timematidae</taxon>
        <taxon>Timema</taxon>
    </lineage>
</organism>
<evidence type="ECO:0000256" key="3">
    <source>
        <dbReference type="ARBA" id="ARBA00022664"/>
    </source>
</evidence>
<dbReference type="InterPro" id="IPR044641">
    <property type="entry name" value="Lsm7/SmG-like"/>
</dbReference>
<feature type="domain" description="Sm" evidence="10">
    <location>
        <begin position="12"/>
        <end position="84"/>
    </location>
</feature>
<dbReference type="GO" id="GO:0071004">
    <property type="term" value="C:U2-type prespliceosome"/>
    <property type="evidence" value="ECO:0007669"/>
    <property type="project" value="TreeGrafter"/>
</dbReference>
<dbReference type="GO" id="GO:0005689">
    <property type="term" value="C:U12-type spliceosomal complex"/>
    <property type="evidence" value="ECO:0007669"/>
    <property type="project" value="TreeGrafter"/>
</dbReference>
<evidence type="ECO:0000256" key="5">
    <source>
        <dbReference type="ARBA" id="ARBA00022884"/>
    </source>
</evidence>
<evidence type="ECO:0000256" key="1">
    <source>
        <dbReference type="ARBA" id="ARBA00004123"/>
    </source>
</evidence>
<dbReference type="GO" id="GO:0000387">
    <property type="term" value="P:spliceosomal snRNP assembly"/>
    <property type="evidence" value="ECO:0007669"/>
    <property type="project" value="UniProtKB-UniRule"/>
</dbReference>
<dbReference type="GO" id="GO:0043186">
    <property type="term" value="C:P granule"/>
    <property type="evidence" value="ECO:0007669"/>
    <property type="project" value="TreeGrafter"/>
</dbReference>
<dbReference type="PANTHER" id="PTHR10553">
    <property type="entry name" value="SMALL NUCLEAR RIBONUCLEOPROTEIN"/>
    <property type="match status" value="1"/>
</dbReference>
<dbReference type="Gene3D" id="2.30.30.100">
    <property type="match status" value="1"/>
</dbReference>
<protein>
    <recommendedName>
        <fullName evidence="9">Small nuclear ribonucleoprotein G</fullName>
        <shortName evidence="9">snRNP-G</shortName>
    </recommendedName>
</protein>
<dbReference type="GO" id="GO:0005687">
    <property type="term" value="C:U4 snRNP"/>
    <property type="evidence" value="ECO:0007669"/>
    <property type="project" value="TreeGrafter"/>
</dbReference>
<evidence type="ECO:0000259" key="10">
    <source>
        <dbReference type="PROSITE" id="PS52002"/>
    </source>
</evidence>